<evidence type="ECO:0000256" key="3">
    <source>
        <dbReference type="SAM" id="Phobius"/>
    </source>
</evidence>
<feature type="coiled-coil region" evidence="1">
    <location>
        <begin position="109"/>
        <end position="188"/>
    </location>
</feature>
<dbReference type="EMBL" id="CP060286">
    <property type="protein sequence ID" value="QNK41575.1"/>
    <property type="molecule type" value="Genomic_DNA"/>
</dbReference>
<sequence length="196" mass="22542">MKYIGILLFLLLQIAIMENKDETLLWGMSMNIVAYVSLAVVILGFFIDIWKSIKDNKSLSKEHDSLSKEHNSLGKEHNSIQENSNHNKELLSAEHARLIDSSAEIKISVNSIDKQLAVQEARREALEKTLTPEQLNIKSQIKSIYALNTQMENLQVENQELKRQISSLMQEKQQLQDQLLQYENTEDENMTPKFGL</sequence>
<evidence type="ECO:0000256" key="2">
    <source>
        <dbReference type="SAM" id="MobiDB-lite"/>
    </source>
</evidence>
<evidence type="ECO:0000313" key="4">
    <source>
        <dbReference type="EMBL" id="QNK41575.1"/>
    </source>
</evidence>
<evidence type="ECO:0000256" key="1">
    <source>
        <dbReference type="SAM" id="Coils"/>
    </source>
</evidence>
<keyword evidence="1" id="KW-0175">Coiled coil</keyword>
<feature type="region of interest" description="Disordered" evidence="2">
    <location>
        <begin position="64"/>
        <end position="84"/>
    </location>
</feature>
<accession>A0A7G8TD84</accession>
<keyword evidence="3" id="KW-0472">Membrane</keyword>
<feature type="transmembrane region" description="Helical" evidence="3">
    <location>
        <begin position="33"/>
        <end position="50"/>
    </location>
</feature>
<proteinExistence type="predicted"/>
<evidence type="ECO:0000313" key="5">
    <source>
        <dbReference type="Proteomes" id="UP000515909"/>
    </source>
</evidence>
<keyword evidence="3" id="KW-0812">Transmembrane</keyword>
<gene>
    <name evidence="4" type="ORF">HCR03_04740</name>
</gene>
<keyword evidence="3" id="KW-1133">Transmembrane helix</keyword>
<organism evidence="4 5">
    <name type="scientific">Caproicibacter fermentans</name>
    <dbReference type="NCBI Taxonomy" id="2576756"/>
    <lineage>
        <taxon>Bacteria</taxon>
        <taxon>Bacillati</taxon>
        <taxon>Bacillota</taxon>
        <taxon>Clostridia</taxon>
        <taxon>Eubacteriales</taxon>
        <taxon>Acutalibacteraceae</taxon>
        <taxon>Caproicibacter</taxon>
    </lineage>
</organism>
<dbReference type="KEGG" id="cfem:HCR03_04740"/>
<name>A0A7G8TD84_9FIRM</name>
<protein>
    <submittedName>
        <fullName evidence="4">Uncharacterized protein</fullName>
    </submittedName>
</protein>
<dbReference type="Proteomes" id="UP000515909">
    <property type="component" value="Chromosome"/>
</dbReference>
<reference evidence="4 5" key="1">
    <citation type="submission" date="2020-08" db="EMBL/GenBank/DDBJ databases">
        <title>The isolate Caproiciproducens sp. 7D4C2 produces n-caproate at mildly acidic conditions from hexoses: genome and rBOX comparison with related strains and chain-elongating bacteria.</title>
        <authorList>
            <person name="Esquivel-Elizondo S."/>
            <person name="Bagci C."/>
            <person name="Temovska M."/>
            <person name="Jeon B.S."/>
            <person name="Bessarab I."/>
            <person name="Williams R.B.H."/>
            <person name="Huson D.H."/>
            <person name="Angenent L.T."/>
        </authorList>
    </citation>
    <scope>NUCLEOTIDE SEQUENCE [LARGE SCALE GENOMIC DNA]</scope>
    <source>
        <strain evidence="4 5">7D4C2</strain>
    </source>
</reference>
<dbReference type="AlphaFoldDB" id="A0A7G8TD84"/>
<dbReference type="RefSeq" id="WP_187036912.1">
    <property type="nucleotide sequence ID" value="NZ_CP060286.1"/>
</dbReference>